<dbReference type="Proteomes" id="UP001243330">
    <property type="component" value="Unassembled WGS sequence"/>
</dbReference>
<keyword evidence="2" id="KW-1185">Reference proteome</keyword>
<sequence>MLAQFRLTKQGDTAQKQIRKASRDHIVAVEVNTIEPVAGASGTGVGIAVGGWAFDNTLDGVRSHEYSRRPASVLSPLRVSRPPCHRAGEETGRPTASVRIAPRQASQAVSFPVSPHFRADPCPSGWVRDPQTLTGRTVDGIFIASFVFISQRAPSRTAFYASHAGRGQSIAIVTESDSDDSTIRERVPSRFMLLFKIA</sequence>
<gene>
    <name evidence="1" type="ORF">CCHR01_02310</name>
</gene>
<evidence type="ECO:0000313" key="2">
    <source>
        <dbReference type="Proteomes" id="UP001243330"/>
    </source>
</evidence>
<protein>
    <submittedName>
        <fullName evidence="1">Uncharacterized protein</fullName>
    </submittedName>
</protein>
<accession>A0AAD9AYI9</accession>
<evidence type="ECO:0000313" key="1">
    <source>
        <dbReference type="EMBL" id="KAK1855025.1"/>
    </source>
</evidence>
<dbReference type="AlphaFoldDB" id="A0AAD9AYI9"/>
<comment type="caution">
    <text evidence="1">The sequence shown here is derived from an EMBL/GenBank/DDBJ whole genome shotgun (WGS) entry which is preliminary data.</text>
</comment>
<name>A0AAD9AYI9_9PEZI</name>
<reference evidence="1" key="1">
    <citation type="submission" date="2023-01" db="EMBL/GenBank/DDBJ databases">
        <title>Colletotrichum chrysophilum M932 genome sequence.</title>
        <authorList>
            <person name="Baroncelli R."/>
        </authorList>
    </citation>
    <scope>NUCLEOTIDE SEQUENCE</scope>
    <source>
        <strain evidence="1">M932</strain>
    </source>
</reference>
<organism evidence="1 2">
    <name type="scientific">Colletotrichum chrysophilum</name>
    <dbReference type="NCBI Taxonomy" id="1836956"/>
    <lineage>
        <taxon>Eukaryota</taxon>
        <taxon>Fungi</taxon>
        <taxon>Dikarya</taxon>
        <taxon>Ascomycota</taxon>
        <taxon>Pezizomycotina</taxon>
        <taxon>Sordariomycetes</taxon>
        <taxon>Hypocreomycetidae</taxon>
        <taxon>Glomerellales</taxon>
        <taxon>Glomerellaceae</taxon>
        <taxon>Colletotrichum</taxon>
        <taxon>Colletotrichum gloeosporioides species complex</taxon>
    </lineage>
</organism>
<proteinExistence type="predicted"/>
<dbReference type="EMBL" id="JAQOWY010000027">
    <property type="protein sequence ID" value="KAK1855025.1"/>
    <property type="molecule type" value="Genomic_DNA"/>
</dbReference>